<name>A0ABV2SY56_9FLAO</name>
<evidence type="ECO:0000313" key="3">
    <source>
        <dbReference type="Proteomes" id="UP001549799"/>
    </source>
</evidence>
<feature type="domain" description="Transposase IS116/IS110/IS902 C-terminal" evidence="1">
    <location>
        <begin position="17"/>
        <end position="100"/>
    </location>
</feature>
<evidence type="ECO:0000313" key="2">
    <source>
        <dbReference type="EMBL" id="MET6992097.1"/>
    </source>
</evidence>
<dbReference type="EMBL" id="JBEXAE010000018">
    <property type="protein sequence ID" value="MET6992097.1"/>
    <property type="molecule type" value="Genomic_DNA"/>
</dbReference>
<protein>
    <submittedName>
        <fullName evidence="2">IS110 family transposase</fullName>
    </submittedName>
</protein>
<dbReference type="Pfam" id="PF02371">
    <property type="entry name" value="Transposase_20"/>
    <property type="match status" value="1"/>
</dbReference>
<reference evidence="2 3" key="1">
    <citation type="submission" date="2024-07" db="EMBL/GenBank/DDBJ databases">
        <title>The genome sequence of type strain Sediminicola arcticus GDMCC 1.2805.</title>
        <authorList>
            <person name="Liu Y."/>
        </authorList>
    </citation>
    <scope>NUCLEOTIDE SEQUENCE [LARGE SCALE GENOMIC DNA]</scope>
    <source>
        <strain evidence="2 3">GDMCC 1.2805</strain>
    </source>
</reference>
<organism evidence="2 3">
    <name type="scientific">Sediminicola arcticus</name>
    <dbReference type="NCBI Taxonomy" id="1574308"/>
    <lineage>
        <taxon>Bacteria</taxon>
        <taxon>Pseudomonadati</taxon>
        <taxon>Bacteroidota</taxon>
        <taxon>Flavobacteriia</taxon>
        <taxon>Flavobacteriales</taxon>
        <taxon>Flavobacteriaceae</taxon>
        <taxon>Sediminicola</taxon>
    </lineage>
</organism>
<dbReference type="PANTHER" id="PTHR33055">
    <property type="entry name" value="TRANSPOSASE FOR INSERTION SEQUENCE ELEMENT IS1111A"/>
    <property type="match status" value="1"/>
</dbReference>
<dbReference type="RefSeq" id="WP_354616638.1">
    <property type="nucleotide sequence ID" value="NZ_JBEXAE010000018.1"/>
</dbReference>
<dbReference type="PANTHER" id="PTHR33055:SF13">
    <property type="entry name" value="TRANSPOSASE"/>
    <property type="match status" value="1"/>
</dbReference>
<evidence type="ECO:0000259" key="1">
    <source>
        <dbReference type="Pfam" id="PF02371"/>
    </source>
</evidence>
<dbReference type="Proteomes" id="UP001549799">
    <property type="component" value="Unassembled WGS sequence"/>
</dbReference>
<proteinExistence type="predicted"/>
<accession>A0ABV2SY56</accession>
<dbReference type="InterPro" id="IPR003346">
    <property type="entry name" value="Transposase_20"/>
</dbReference>
<gene>
    <name evidence="2" type="ORF">ABXZ36_15750</name>
</gene>
<dbReference type="InterPro" id="IPR047650">
    <property type="entry name" value="Transpos_IS110"/>
</dbReference>
<comment type="caution">
    <text evidence="2">The sequence shown here is derived from an EMBL/GenBank/DDBJ whole genome shotgun (WGS) entry which is preliminary data.</text>
</comment>
<keyword evidence="3" id="KW-1185">Reference proteome</keyword>
<sequence length="163" mass="18560">MQELISENEELKRKIDFLTNIPGISFKSAATVVGETLGFESIVNTKQLASYAGYDIILRESGNFKGKTRISKRGNSHIRAALHMPSMTCVRCNPTLKQFYNRLKPNKAKPLVALIAVQRKLLILMYTLWKNEEVYDAKFETKKQQKHEALAARDNKLIAQFVS</sequence>